<evidence type="ECO:0000256" key="1">
    <source>
        <dbReference type="SAM" id="MobiDB-lite"/>
    </source>
</evidence>
<evidence type="ECO:0000313" key="2">
    <source>
        <dbReference type="EMBL" id="CAA0136338.1"/>
    </source>
</evidence>
<protein>
    <recommendedName>
        <fullName evidence="4">Flagellar hook-length control protein</fullName>
    </recommendedName>
</protein>
<feature type="region of interest" description="Disordered" evidence="1">
    <location>
        <begin position="85"/>
        <end position="117"/>
    </location>
</feature>
<sequence length="117" mass="11856">MSSPTELAIKAALGVAREVAEGTLAPAVLDAEVVEQCRGLVGQVIGPGDALWGLQCEVARGVLAAGGVPADELAEWLAVQRQGENAPCGARNGVPTNEQVAAEQRKANAPESTGDGQ</sequence>
<dbReference type="EMBL" id="CACSIP010000064">
    <property type="protein sequence ID" value="CAA0136338.1"/>
    <property type="molecule type" value="Genomic_DNA"/>
</dbReference>
<dbReference type="OrthoDB" id="4475557at2"/>
<evidence type="ECO:0008006" key="4">
    <source>
        <dbReference type="Google" id="ProtNLM"/>
    </source>
</evidence>
<dbReference type="RefSeq" id="WP_159235055.1">
    <property type="nucleotide sequence ID" value="NZ_CACSIP010000064.1"/>
</dbReference>
<dbReference type="AlphaFoldDB" id="A0A5S9RAC0"/>
<keyword evidence="3" id="KW-1185">Reference proteome</keyword>
<gene>
    <name evidence="2" type="ORF">AELLOGFF_06484</name>
</gene>
<organism evidence="2 3">
    <name type="scientific">Mycolicibacterium vanbaalenii</name>
    <name type="common">Mycobacterium vanbaalenii</name>
    <dbReference type="NCBI Taxonomy" id="110539"/>
    <lineage>
        <taxon>Bacteria</taxon>
        <taxon>Bacillati</taxon>
        <taxon>Actinomycetota</taxon>
        <taxon>Actinomycetes</taxon>
        <taxon>Mycobacteriales</taxon>
        <taxon>Mycobacteriaceae</taxon>
        <taxon>Mycolicibacterium</taxon>
    </lineage>
</organism>
<reference evidence="2 3" key="1">
    <citation type="submission" date="2019-11" db="EMBL/GenBank/DDBJ databases">
        <authorList>
            <person name="Holert J."/>
        </authorList>
    </citation>
    <scope>NUCLEOTIDE SEQUENCE [LARGE SCALE GENOMIC DNA]</scope>
    <source>
        <strain evidence="2">BC8_1</strain>
    </source>
</reference>
<accession>A0A5S9RAC0</accession>
<evidence type="ECO:0000313" key="3">
    <source>
        <dbReference type="Proteomes" id="UP000430146"/>
    </source>
</evidence>
<proteinExistence type="predicted"/>
<dbReference type="Proteomes" id="UP000430146">
    <property type="component" value="Unassembled WGS sequence"/>
</dbReference>
<name>A0A5S9RAC0_MYCVN</name>